<dbReference type="InterPro" id="IPR000960">
    <property type="entry name" value="Flavin_mOase"/>
</dbReference>
<accession>A0A382CBI9</accession>
<dbReference type="InterPro" id="IPR020946">
    <property type="entry name" value="Flavin_mOase-like"/>
</dbReference>
<keyword evidence="6" id="KW-0560">Oxidoreductase</keyword>
<dbReference type="SUPFAM" id="SSF51905">
    <property type="entry name" value="FAD/NAD(P)-binding domain"/>
    <property type="match status" value="2"/>
</dbReference>
<evidence type="ECO:0000256" key="6">
    <source>
        <dbReference type="ARBA" id="ARBA00023002"/>
    </source>
</evidence>
<proteinExistence type="inferred from homology"/>
<sequence length="374" mass="43516">SNGPKECLEFADYSFDEHFSQPIPSFPPREVLFDYILGRAKNADIKKYIKFGMSVTNVIHNGSQFEITSLDKKENTISKENFDYLVVASGHFSVPYIPEYEGMQSFPGRILHSHDFRDAEEFRGKDVIVLGSSYSAEDVALQCYKYGAKSVTIGYRNNPMGFKWPEGMKEVHYLDKLEGNKATFKDGHTQNVDALILCSGYLHHFPYLEDSLKLRTHNRLYPPKLYKGVVWQDNHNLMYLGMQDQFHTFNMFDCQAWYARDVIMGKIQIPSADEIEKDINKWVAQEEKLEDPIQMIDFQTEYTKDLHEASDYPNIDFELIRVHFKEWEHCKEEDIMTYRNHSFSSPVTGTVAPLHHTPWGEAMDDSMETFMKSK</sequence>
<dbReference type="PANTHER" id="PTHR23023">
    <property type="entry name" value="DIMETHYLANILINE MONOOXYGENASE"/>
    <property type="match status" value="1"/>
</dbReference>
<dbReference type="FunFam" id="3.50.50.60:FF:000138">
    <property type="entry name" value="Flavin-containing monooxygenase"/>
    <property type="match status" value="1"/>
</dbReference>
<dbReference type="PIRSF" id="PIRSF000332">
    <property type="entry name" value="FMO"/>
    <property type="match status" value="1"/>
</dbReference>
<dbReference type="GO" id="GO:0050660">
    <property type="term" value="F:flavin adenine dinucleotide binding"/>
    <property type="evidence" value="ECO:0007669"/>
    <property type="project" value="InterPro"/>
</dbReference>
<evidence type="ECO:0000256" key="5">
    <source>
        <dbReference type="ARBA" id="ARBA00022857"/>
    </source>
</evidence>
<dbReference type="InterPro" id="IPR036188">
    <property type="entry name" value="FAD/NAD-bd_sf"/>
</dbReference>
<name>A0A382CBI9_9ZZZZ</name>
<evidence type="ECO:0008006" key="9">
    <source>
        <dbReference type="Google" id="ProtNLM"/>
    </source>
</evidence>
<evidence type="ECO:0000313" key="8">
    <source>
        <dbReference type="EMBL" id="SVB23475.1"/>
    </source>
</evidence>
<organism evidence="8">
    <name type="scientific">marine metagenome</name>
    <dbReference type="NCBI Taxonomy" id="408172"/>
    <lineage>
        <taxon>unclassified sequences</taxon>
        <taxon>metagenomes</taxon>
        <taxon>ecological metagenomes</taxon>
    </lineage>
</organism>
<keyword evidence="7" id="KW-0503">Monooxygenase</keyword>
<evidence type="ECO:0000256" key="1">
    <source>
        <dbReference type="ARBA" id="ARBA00001974"/>
    </source>
</evidence>
<evidence type="ECO:0000256" key="7">
    <source>
        <dbReference type="ARBA" id="ARBA00023033"/>
    </source>
</evidence>
<evidence type="ECO:0000256" key="2">
    <source>
        <dbReference type="ARBA" id="ARBA00009183"/>
    </source>
</evidence>
<dbReference type="InterPro" id="IPR050346">
    <property type="entry name" value="FMO-like"/>
</dbReference>
<dbReference type="EMBL" id="UINC01033736">
    <property type="protein sequence ID" value="SVB23475.1"/>
    <property type="molecule type" value="Genomic_DNA"/>
</dbReference>
<keyword evidence="4" id="KW-0274">FAD</keyword>
<dbReference type="GO" id="GO:0050661">
    <property type="term" value="F:NADP binding"/>
    <property type="evidence" value="ECO:0007669"/>
    <property type="project" value="InterPro"/>
</dbReference>
<keyword evidence="3" id="KW-0285">Flavoprotein</keyword>
<reference evidence="8" key="1">
    <citation type="submission" date="2018-05" db="EMBL/GenBank/DDBJ databases">
        <authorList>
            <person name="Lanie J.A."/>
            <person name="Ng W.-L."/>
            <person name="Kazmierczak K.M."/>
            <person name="Andrzejewski T.M."/>
            <person name="Davidsen T.M."/>
            <person name="Wayne K.J."/>
            <person name="Tettelin H."/>
            <person name="Glass J.I."/>
            <person name="Rusch D."/>
            <person name="Podicherti R."/>
            <person name="Tsui H.-C.T."/>
            <person name="Winkler M.E."/>
        </authorList>
    </citation>
    <scope>NUCLEOTIDE SEQUENCE</scope>
</reference>
<dbReference type="GO" id="GO:0004499">
    <property type="term" value="F:N,N-dimethylaniline monooxygenase activity"/>
    <property type="evidence" value="ECO:0007669"/>
    <property type="project" value="InterPro"/>
</dbReference>
<comment type="cofactor">
    <cofactor evidence="1">
        <name>FAD</name>
        <dbReference type="ChEBI" id="CHEBI:57692"/>
    </cofactor>
</comment>
<dbReference type="Gene3D" id="3.50.50.60">
    <property type="entry name" value="FAD/NAD(P)-binding domain"/>
    <property type="match status" value="2"/>
</dbReference>
<evidence type="ECO:0000256" key="4">
    <source>
        <dbReference type="ARBA" id="ARBA00022827"/>
    </source>
</evidence>
<dbReference type="AlphaFoldDB" id="A0A382CBI9"/>
<protein>
    <recommendedName>
        <fullName evidence="9">Potassium transporter</fullName>
    </recommendedName>
</protein>
<gene>
    <name evidence="8" type="ORF">METZ01_LOCUS176329</name>
</gene>
<evidence type="ECO:0000256" key="3">
    <source>
        <dbReference type="ARBA" id="ARBA00022630"/>
    </source>
</evidence>
<comment type="similarity">
    <text evidence="2">Belongs to the FMO family.</text>
</comment>
<dbReference type="Pfam" id="PF00743">
    <property type="entry name" value="FMO-like"/>
    <property type="match status" value="2"/>
</dbReference>
<keyword evidence="5" id="KW-0521">NADP</keyword>
<feature type="non-terminal residue" evidence="8">
    <location>
        <position position="1"/>
    </location>
</feature>